<keyword evidence="2" id="KW-1185">Reference proteome</keyword>
<gene>
    <name evidence="1" type="ORF">CCUS01_07779</name>
</gene>
<comment type="caution">
    <text evidence="1">The sequence shown here is derived from an EMBL/GenBank/DDBJ whole genome shotgun (WGS) entry which is preliminary data.</text>
</comment>
<evidence type="ECO:0000313" key="2">
    <source>
        <dbReference type="Proteomes" id="UP001239213"/>
    </source>
</evidence>
<dbReference type="EMBL" id="MPDP01000263">
    <property type="protein sequence ID" value="KAK1465369.1"/>
    <property type="molecule type" value="Genomic_DNA"/>
</dbReference>
<name>A0AAI9UV64_9PEZI</name>
<dbReference type="Proteomes" id="UP001239213">
    <property type="component" value="Unassembled WGS sequence"/>
</dbReference>
<reference evidence="1" key="1">
    <citation type="submission" date="2016-11" db="EMBL/GenBank/DDBJ databases">
        <title>The genome sequence of Colletotrichum cuscutae.</title>
        <authorList>
            <person name="Baroncelli R."/>
        </authorList>
    </citation>
    <scope>NUCLEOTIDE SEQUENCE</scope>
    <source>
        <strain evidence="1">IMI 304802</strain>
    </source>
</reference>
<proteinExistence type="predicted"/>
<evidence type="ECO:0000313" key="1">
    <source>
        <dbReference type="EMBL" id="KAK1465369.1"/>
    </source>
</evidence>
<organism evidence="1 2">
    <name type="scientific">Colletotrichum cuscutae</name>
    <dbReference type="NCBI Taxonomy" id="1209917"/>
    <lineage>
        <taxon>Eukaryota</taxon>
        <taxon>Fungi</taxon>
        <taxon>Dikarya</taxon>
        <taxon>Ascomycota</taxon>
        <taxon>Pezizomycotina</taxon>
        <taxon>Sordariomycetes</taxon>
        <taxon>Hypocreomycetidae</taxon>
        <taxon>Glomerellales</taxon>
        <taxon>Glomerellaceae</taxon>
        <taxon>Colletotrichum</taxon>
        <taxon>Colletotrichum acutatum species complex</taxon>
    </lineage>
</organism>
<protein>
    <submittedName>
        <fullName evidence="1">Uncharacterized protein</fullName>
    </submittedName>
</protein>
<dbReference type="AlphaFoldDB" id="A0AAI9UV64"/>
<accession>A0AAI9UV64</accession>
<sequence>MFLPIASSLAQASQAAHPHTSCPFPSPPVDLTFLHHYLEGLGEIMHSEAGGGGGGGGGGATAAFHLQALQTLKPAVYMSFHGQGDEPKGRAANPGLS</sequence>